<proteinExistence type="predicted"/>
<organism evidence="2">
    <name type="scientific">marine sediment metagenome</name>
    <dbReference type="NCBI Taxonomy" id="412755"/>
    <lineage>
        <taxon>unclassified sequences</taxon>
        <taxon>metagenomes</taxon>
        <taxon>ecological metagenomes</taxon>
    </lineage>
</organism>
<comment type="caution">
    <text evidence="2">The sequence shown here is derived from an EMBL/GenBank/DDBJ whole genome shotgun (WGS) entry which is preliminary data.</text>
</comment>
<gene>
    <name evidence="2" type="ORF">S01H1_28960</name>
</gene>
<evidence type="ECO:0000256" key="1">
    <source>
        <dbReference type="SAM" id="Phobius"/>
    </source>
</evidence>
<evidence type="ECO:0000313" key="2">
    <source>
        <dbReference type="EMBL" id="GAF87047.1"/>
    </source>
</evidence>
<keyword evidence="1" id="KW-1133">Transmembrane helix</keyword>
<keyword evidence="1" id="KW-0812">Transmembrane</keyword>
<keyword evidence="1" id="KW-0472">Membrane</keyword>
<name>X0TFY3_9ZZZZ</name>
<dbReference type="EMBL" id="BARS01017731">
    <property type="protein sequence ID" value="GAF87047.1"/>
    <property type="molecule type" value="Genomic_DNA"/>
</dbReference>
<dbReference type="AlphaFoldDB" id="X0TFY3"/>
<sequence length="128" mass="13606">MPIDANYKVAGVTHVLIASSRDHTLDLPCNRKRGSGTMIWRIGFIWLTVALASVILLTSSAAVAAEIVEKPIKNAAFEEGVNDDGIPNGWRRYAGKGEDLQLKVVEGGVDDGKALLIHDGDPAAEVGV</sequence>
<feature type="transmembrane region" description="Helical" evidence="1">
    <location>
        <begin position="44"/>
        <end position="65"/>
    </location>
</feature>
<accession>X0TFY3</accession>
<protein>
    <submittedName>
        <fullName evidence="2">Uncharacterized protein</fullName>
    </submittedName>
</protein>
<reference evidence="2" key="1">
    <citation type="journal article" date="2014" name="Front. Microbiol.">
        <title>High frequency of phylogenetically diverse reductive dehalogenase-homologous genes in deep subseafloor sedimentary metagenomes.</title>
        <authorList>
            <person name="Kawai M."/>
            <person name="Futagami T."/>
            <person name="Toyoda A."/>
            <person name="Takaki Y."/>
            <person name="Nishi S."/>
            <person name="Hori S."/>
            <person name="Arai W."/>
            <person name="Tsubouchi T."/>
            <person name="Morono Y."/>
            <person name="Uchiyama I."/>
            <person name="Ito T."/>
            <person name="Fujiyama A."/>
            <person name="Inagaki F."/>
            <person name="Takami H."/>
        </authorList>
    </citation>
    <scope>NUCLEOTIDE SEQUENCE</scope>
    <source>
        <strain evidence="2">Expedition CK06-06</strain>
    </source>
</reference>
<feature type="non-terminal residue" evidence="2">
    <location>
        <position position="128"/>
    </location>
</feature>